<keyword evidence="9" id="KW-1185">Reference proteome</keyword>
<evidence type="ECO:0000259" key="8">
    <source>
        <dbReference type="PROSITE" id="PS50888"/>
    </source>
</evidence>
<feature type="compositionally biased region" description="Low complexity" evidence="7">
    <location>
        <begin position="293"/>
        <end position="315"/>
    </location>
</feature>
<feature type="region of interest" description="Disordered" evidence="7">
    <location>
        <begin position="186"/>
        <end position="324"/>
    </location>
</feature>
<evidence type="ECO:0000256" key="4">
    <source>
        <dbReference type="ARBA" id="ARBA00023163"/>
    </source>
</evidence>
<dbReference type="PANTHER" id="PTHR47001">
    <property type="entry name" value="TRANSCRIPTION FACTOR BHLH121"/>
    <property type="match status" value="1"/>
</dbReference>
<keyword evidence="4" id="KW-0804">Transcription</keyword>
<reference evidence="10" key="2">
    <citation type="submission" date="2025-08" db="UniProtKB">
        <authorList>
            <consortium name="RefSeq"/>
        </authorList>
    </citation>
    <scope>IDENTIFICATION</scope>
</reference>
<sequence>MDRWTSLHCSPETSCPDSSSKVQQEVKDSMAVRKGQKADREKLRRERLNEQFFELGKVLDPERPKNDKATVLSDAIQMLKDLTAQVDRLKAEYMTLSEESKELTQEKNELREEKAKIKSDIDNLNAQYQQRLRVMFPWGAMDHSVIMGHPPSYPFPVPVPIASGPIAIHPSMPPYHYLRGPNPGAYPAYTPYSTTSNHQGDQPSNQQNNPNPPPSCEQSHDTSEKDCGSKLSDNHTQSGAERREDFSDVPTELELKTPGSTGPSSLSQVAHDQELSSEGREGTKLARRKKCVSSEGSTPSSCSSSCDLPESSSYSIGDGSVANQ</sequence>
<dbReference type="Pfam" id="PF23177">
    <property type="entry name" value="bHLH_IRO3"/>
    <property type="match status" value="1"/>
</dbReference>
<dbReference type="PROSITE" id="PS50888">
    <property type="entry name" value="BHLH"/>
    <property type="match status" value="1"/>
</dbReference>
<gene>
    <name evidence="10" type="primary">LOC120261750</name>
</gene>
<evidence type="ECO:0000256" key="5">
    <source>
        <dbReference type="ARBA" id="ARBA00023242"/>
    </source>
</evidence>
<organism evidence="9 10">
    <name type="scientific">Dioscorea cayennensis subsp. rotundata</name>
    <name type="common">White Guinea yam</name>
    <name type="synonym">Dioscorea rotundata</name>
    <dbReference type="NCBI Taxonomy" id="55577"/>
    <lineage>
        <taxon>Eukaryota</taxon>
        <taxon>Viridiplantae</taxon>
        <taxon>Streptophyta</taxon>
        <taxon>Embryophyta</taxon>
        <taxon>Tracheophyta</taxon>
        <taxon>Spermatophyta</taxon>
        <taxon>Magnoliopsida</taxon>
        <taxon>Liliopsida</taxon>
        <taxon>Dioscoreales</taxon>
        <taxon>Dioscoreaceae</taxon>
        <taxon>Dioscorea</taxon>
    </lineage>
</organism>
<dbReference type="GO" id="GO:0006879">
    <property type="term" value="P:intracellular iron ion homeostasis"/>
    <property type="evidence" value="ECO:0007669"/>
    <property type="project" value="InterPro"/>
</dbReference>
<evidence type="ECO:0000313" key="9">
    <source>
        <dbReference type="Proteomes" id="UP001515500"/>
    </source>
</evidence>
<name>A0AB40BFA4_DIOCR</name>
<feature type="coiled-coil region" evidence="6">
    <location>
        <begin position="72"/>
        <end position="127"/>
    </location>
</feature>
<evidence type="ECO:0000256" key="2">
    <source>
        <dbReference type="ARBA" id="ARBA00023015"/>
    </source>
</evidence>
<keyword evidence="6" id="KW-0175">Coiled coil</keyword>
<dbReference type="SUPFAM" id="SSF47459">
    <property type="entry name" value="HLH, helix-loop-helix DNA-binding domain"/>
    <property type="match status" value="1"/>
</dbReference>
<dbReference type="InterPro" id="IPR011598">
    <property type="entry name" value="bHLH_dom"/>
</dbReference>
<feature type="compositionally biased region" description="Basic and acidic residues" evidence="7">
    <location>
        <begin position="24"/>
        <end position="43"/>
    </location>
</feature>
<dbReference type="Proteomes" id="UP001515500">
    <property type="component" value="Chromosome 1"/>
</dbReference>
<keyword evidence="5" id="KW-0539">Nucleus</keyword>
<dbReference type="GO" id="GO:0046983">
    <property type="term" value="F:protein dimerization activity"/>
    <property type="evidence" value="ECO:0007669"/>
    <property type="project" value="InterPro"/>
</dbReference>
<dbReference type="InterPro" id="IPR057075">
    <property type="entry name" value="bHLH_IRO3"/>
</dbReference>
<dbReference type="InterPro" id="IPR036638">
    <property type="entry name" value="HLH_DNA-bd_sf"/>
</dbReference>
<feature type="compositionally biased region" description="Polar residues" evidence="7">
    <location>
        <begin position="7"/>
        <end position="23"/>
    </location>
</feature>
<protein>
    <submittedName>
        <fullName evidence="10">Transcription factor bHLH121-like</fullName>
    </submittedName>
</protein>
<feature type="compositionally biased region" description="Polar residues" evidence="7">
    <location>
        <begin position="258"/>
        <end position="270"/>
    </location>
</feature>
<dbReference type="GO" id="GO:0003677">
    <property type="term" value="F:DNA binding"/>
    <property type="evidence" value="ECO:0007669"/>
    <property type="project" value="UniProtKB-KW"/>
</dbReference>
<dbReference type="CDD" id="cd11446">
    <property type="entry name" value="bHLH_AtILR3_like"/>
    <property type="match status" value="1"/>
</dbReference>
<feature type="region of interest" description="Disordered" evidence="7">
    <location>
        <begin position="1"/>
        <end position="43"/>
    </location>
</feature>
<feature type="compositionally biased region" description="Basic and acidic residues" evidence="7">
    <location>
        <begin position="271"/>
        <end position="284"/>
    </location>
</feature>
<feature type="compositionally biased region" description="Basic and acidic residues" evidence="7">
    <location>
        <begin position="218"/>
        <end position="228"/>
    </location>
</feature>
<dbReference type="InterPro" id="IPR044579">
    <property type="entry name" value="bHLH11/121"/>
</dbReference>
<reference evidence="9" key="1">
    <citation type="submission" date="2025-05" db="UniProtKB">
        <authorList>
            <consortium name="RefSeq"/>
        </authorList>
    </citation>
    <scope>NUCLEOTIDE SEQUENCE [LARGE SCALE GENOMIC DNA]</scope>
</reference>
<dbReference type="Gene3D" id="4.10.280.10">
    <property type="entry name" value="Helix-loop-helix DNA-binding domain"/>
    <property type="match status" value="1"/>
</dbReference>
<evidence type="ECO:0000313" key="10">
    <source>
        <dbReference type="RefSeq" id="XP_039125668.1"/>
    </source>
</evidence>
<dbReference type="GeneID" id="120261750"/>
<keyword evidence="2" id="KW-0805">Transcription regulation</keyword>
<evidence type="ECO:0000256" key="1">
    <source>
        <dbReference type="ARBA" id="ARBA00005510"/>
    </source>
</evidence>
<comment type="similarity">
    <text evidence="1">Belongs to the bHLH protein family.</text>
</comment>
<feature type="domain" description="BHLH" evidence="8">
    <location>
        <begin position="32"/>
        <end position="82"/>
    </location>
</feature>
<dbReference type="PANTHER" id="PTHR47001:SF1">
    <property type="entry name" value="TRANSCRIPTION FACTOR BHLH11"/>
    <property type="match status" value="1"/>
</dbReference>
<evidence type="ECO:0000256" key="3">
    <source>
        <dbReference type="ARBA" id="ARBA00023125"/>
    </source>
</evidence>
<accession>A0AB40BFA4</accession>
<proteinExistence type="inferred from homology"/>
<dbReference type="AlphaFoldDB" id="A0AB40BFA4"/>
<evidence type="ECO:0000256" key="7">
    <source>
        <dbReference type="SAM" id="MobiDB-lite"/>
    </source>
</evidence>
<evidence type="ECO:0000256" key="6">
    <source>
        <dbReference type="SAM" id="Coils"/>
    </source>
</evidence>
<feature type="compositionally biased region" description="Polar residues" evidence="7">
    <location>
        <begin position="191"/>
        <end position="201"/>
    </location>
</feature>
<dbReference type="RefSeq" id="XP_039125668.1">
    <property type="nucleotide sequence ID" value="XM_039269734.1"/>
</dbReference>
<dbReference type="SMART" id="SM00353">
    <property type="entry name" value="HLH"/>
    <property type="match status" value="1"/>
</dbReference>
<dbReference type="GO" id="GO:0003700">
    <property type="term" value="F:DNA-binding transcription factor activity"/>
    <property type="evidence" value="ECO:0007669"/>
    <property type="project" value="InterPro"/>
</dbReference>
<keyword evidence="3" id="KW-0238">DNA-binding</keyword>